<dbReference type="AlphaFoldDB" id="A0A444WQ80"/>
<proteinExistence type="predicted"/>
<evidence type="ECO:0000313" key="2">
    <source>
        <dbReference type="EMBL" id="RYQ79575.1"/>
    </source>
</evidence>
<dbReference type="EMBL" id="SDMP01000025">
    <property type="protein sequence ID" value="RYQ79575.1"/>
    <property type="molecule type" value="Genomic_DNA"/>
</dbReference>
<accession>A0A444WQ80</accession>
<protein>
    <submittedName>
        <fullName evidence="2">Uncharacterized protein</fullName>
    </submittedName>
</protein>
<evidence type="ECO:0000313" key="3">
    <source>
        <dbReference type="Proteomes" id="UP000289738"/>
    </source>
</evidence>
<organism evidence="2 3">
    <name type="scientific">Arachis hypogaea</name>
    <name type="common">Peanut</name>
    <dbReference type="NCBI Taxonomy" id="3818"/>
    <lineage>
        <taxon>Eukaryota</taxon>
        <taxon>Viridiplantae</taxon>
        <taxon>Streptophyta</taxon>
        <taxon>Embryophyta</taxon>
        <taxon>Tracheophyta</taxon>
        <taxon>Spermatophyta</taxon>
        <taxon>Magnoliopsida</taxon>
        <taxon>eudicotyledons</taxon>
        <taxon>Gunneridae</taxon>
        <taxon>Pentapetalae</taxon>
        <taxon>rosids</taxon>
        <taxon>fabids</taxon>
        <taxon>Fabales</taxon>
        <taxon>Fabaceae</taxon>
        <taxon>Papilionoideae</taxon>
        <taxon>50 kb inversion clade</taxon>
        <taxon>dalbergioids sensu lato</taxon>
        <taxon>Dalbergieae</taxon>
        <taxon>Pterocarpus clade</taxon>
        <taxon>Arachis</taxon>
    </lineage>
</organism>
<feature type="compositionally biased region" description="Basic and acidic residues" evidence="1">
    <location>
        <begin position="1"/>
        <end position="25"/>
    </location>
</feature>
<reference evidence="2 3" key="1">
    <citation type="submission" date="2019-01" db="EMBL/GenBank/DDBJ databases">
        <title>Sequencing of cultivated peanut Arachis hypogaea provides insights into genome evolution and oil improvement.</title>
        <authorList>
            <person name="Chen X."/>
        </authorList>
    </citation>
    <scope>NUCLEOTIDE SEQUENCE [LARGE SCALE GENOMIC DNA]</scope>
    <source>
        <strain evidence="3">cv. Fuhuasheng</strain>
        <tissue evidence="2">Leaves</tissue>
    </source>
</reference>
<comment type="caution">
    <text evidence="2">The sequence shown here is derived from an EMBL/GenBank/DDBJ whole genome shotgun (WGS) entry which is preliminary data.</text>
</comment>
<name>A0A444WQ80_ARAHY</name>
<evidence type="ECO:0000256" key="1">
    <source>
        <dbReference type="SAM" id="MobiDB-lite"/>
    </source>
</evidence>
<keyword evidence="3" id="KW-1185">Reference proteome</keyword>
<gene>
    <name evidence="2" type="ORF">Ahy_Scaffold5g107803</name>
</gene>
<dbReference type="Proteomes" id="UP000289738">
    <property type="component" value="Unassembled WGS sequence"/>
</dbReference>
<feature type="region of interest" description="Disordered" evidence="1">
    <location>
        <begin position="1"/>
        <end position="45"/>
    </location>
</feature>
<sequence>MQEHIAKRKEKCSLSHDDTSLKDINEFQSPPRVRTRERPKNRLGSNAEKHIANYTKKKKALSEVKVVFFKHEKLSLCMALHSNSSHYHGHIMNYQFIDSRE</sequence>